<reference evidence="1 2" key="1">
    <citation type="journal article" date="2013" name="Mar. Genomics">
        <title>Expression of sulfatases in Rhodopirellula baltica and the diversity of sulfatases in the genus Rhodopirellula.</title>
        <authorList>
            <person name="Wegner C.E."/>
            <person name="Richter-Heitmann T."/>
            <person name="Klindworth A."/>
            <person name="Klockow C."/>
            <person name="Richter M."/>
            <person name="Achstetter T."/>
            <person name="Glockner F.O."/>
            <person name="Harder J."/>
        </authorList>
    </citation>
    <scope>NUCLEOTIDE SEQUENCE [LARGE SCALE GENOMIC DNA]</scope>
    <source>
        <strain evidence="1 2">SM1</strain>
    </source>
</reference>
<keyword evidence="2" id="KW-1185">Reference proteome</keyword>
<comment type="caution">
    <text evidence="1">The sequence shown here is derived from an EMBL/GenBank/DDBJ whole genome shotgun (WGS) entry which is preliminary data.</text>
</comment>
<organism evidence="1 2">
    <name type="scientific">Rhodopirellula maiorica SM1</name>
    <dbReference type="NCBI Taxonomy" id="1265738"/>
    <lineage>
        <taxon>Bacteria</taxon>
        <taxon>Pseudomonadati</taxon>
        <taxon>Planctomycetota</taxon>
        <taxon>Planctomycetia</taxon>
        <taxon>Pirellulales</taxon>
        <taxon>Pirellulaceae</taxon>
        <taxon>Novipirellula</taxon>
    </lineage>
</organism>
<dbReference type="EMBL" id="ANOG01000926">
    <property type="protein sequence ID" value="EMI16675.1"/>
    <property type="molecule type" value="Genomic_DNA"/>
</dbReference>
<name>M5RBB5_9BACT</name>
<dbReference type="AlphaFoldDB" id="M5RBB5"/>
<gene>
    <name evidence="1" type="ORF">RMSM_06372</name>
</gene>
<sequence length="50" mass="5331">MVLQNAIDRIGGVNSNCDTGIVNSVNVADVARSILADESKRPRLTLLSHP</sequence>
<accession>M5RBB5</accession>
<protein>
    <submittedName>
        <fullName evidence="1">Uncharacterized protein</fullName>
    </submittedName>
</protein>
<evidence type="ECO:0000313" key="1">
    <source>
        <dbReference type="EMBL" id="EMI16675.1"/>
    </source>
</evidence>
<dbReference type="PATRIC" id="fig|1265738.3.peg.6352"/>
<evidence type="ECO:0000313" key="2">
    <source>
        <dbReference type="Proteomes" id="UP000011991"/>
    </source>
</evidence>
<dbReference type="Proteomes" id="UP000011991">
    <property type="component" value="Unassembled WGS sequence"/>
</dbReference>
<proteinExistence type="predicted"/>